<comment type="caution">
    <text evidence="2">The sequence shown here is derived from an EMBL/GenBank/DDBJ whole genome shotgun (WGS) entry which is preliminary data.</text>
</comment>
<feature type="transmembrane region" description="Helical" evidence="1">
    <location>
        <begin position="26"/>
        <end position="44"/>
    </location>
</feature>
<protein>
    <submittedName>
        <fullName evidence="2">Uncharacterized protein</fullName>
    </submittedName>
</protein>
<keyword evidence="1" id="KW-0472">Membrane</keyword>
<evidence type="ECO:0000256" key="1">
    <source>
        <dbReference type="SAM" id="Phobius"/>
    </source>
</evidence>
<proteinExistence type="predicted"/>
<name>A0A454JCV9_9NEIS</name>
<keyword evidence="1" id="KW-0812">Transmembrane</keyword>
<keyword evidence="3" id="KW-1185">Reference proteome</keyword>
<evidence type="ECO:0000313" key="3">
    <source>
        <dbReference type="Proteomes" id="UP000274139"/>
    </source>
</evidence>
<sequence length="72" mass="7708">MIFFVCRLAVGMQSAARPTLALSSRAVLFHLPPAILAVATALMYKTASSAQMRLLDRAHLTDGAGPVQKLIQ</sequence>
<accession>A0A454JCV9</accession>
<keyword evidence="1" id="KW-1133">Transmembrane helix</keyword>
<evidence type="ECO:0000313" key="2">
    <source>
        <dbReference type="EMBL" id="RMC90617.1"/>
    </source>
</evidence>
<dbReference type="EMBL" id="RFAR01000151">
    <property type="protein sequence ID" value="RMC90617.1"/>
    <property type="molecule type" value="Genomic_DNA"/>
</dbReference>
<dbReference type="Proteomes" id="UP000274139">
    <property type="component" value="Unassembled WGS sequence"/>
</dbReference>
<gene>
    <name evidence="2" type="ORF">EAY64_20080</name>
</gene>
<dbReference type="AlphaFoldDB" id="A0A454JCV9"/>
<reference evidence="2 3" key="1">
    <citation type="submission" date="2018-10" db="EMBL/GenBank/DDBJ databases">
        <title>Draft genome sequence of Aquitalea MWU14-2217 isolated from a wild cranberry bog in Provincetown, Massachusetts.</title>
        <authorList>
            <person name="Ebadzadsahrai G."/>
            <person name="Soby S."/>
        </authorList>
    </citation>
    <scope>NUCLEOTIDE SEQUENCE [LARGE SCALE GENOMIC DNA]</scope>
    <source>
        <strain evidence="2 3">MWU14-2217</strain>
    </source>
</reference>
<organism evidence="2 3">
    <name type="scientific">Aquitalea palustris</name>
    <dbReference type="NCBI Taxonomy" id="2480983"/>
    <lineage>
        <taxon>Bacteria</taxon>
        <taxon>Pseudomonadati</taxon>
        <taxon>Pseudomonadota</taxon>
        <taxon>Betaproteobacteria</taxon>
        <taxon>Neisseriales</taxon>
        <taxon>Chromobacteriaceae</taxon>
        <taxon>Aquitalea</taxon>
    </lineage>
</organism>